<dbReference type="FunFam" id="2.170.270.10:FF:000016">
    <property type="entry name" value="Histone-lysine N-methyltransferase"/>
    <property type="match status" value="1"/>
</dbReference>
<feature type="region of interest" description="Disordered" evidence="18">
    <location>
        <begin position="1274"/>
        <end position="1339"/>
    </location>
</feature>
<comment type="subcellular location">
    <subcellularLocation>
        <location evidence="2">Chromosome</location>
    </subcellularLocation>
    <subcellularLocation>
        <location evidence="1">Nucleus</location>
    </subcellularLocation>
</comment>
<evidence type="ECO:0000259" key="22">
    <source>
        <dbReference type="PROSITE" id="PS51215"/>
    </source>
</evidence>
<feature type="region of interest" description="Disordered" evidence="18">
    <location>
        <begin position="1578"/>
        <end position="1605"/>
    </location>
</feature>
<gene>
    <name evidence="23" type="ORF">B7P43_G06798</name>
</gene>
<feature type="compositionally biased region" description="Basic and acidic residues" evidence="18">
    <location>
        <begin position="715"/>
        <end position="733"/>
    </location>
</feature>
<feature type="domain" description="AWS" evidence="22">
    <location>
        <begin position="757"/>
        <end position="810"/>
    </location>
</feature>
<dbReference type="Pfam" id="PF08236">
    <property type="entry name" value="SRI"/>
    <property type="match status" value="1"/>
</dbReference>
<evidence type="ECO:0000256" key="7">
    <source>
        <dbReference type="ARBA" id="ARBA00022603"/>
    </source>
</evidence>
<keyword evidence="13" id="KW-0156">Chromatin regulator</keyword>
<dbReference type="EC" id="2.1.1.359" evidence="3"/>
<keyword evidence="5" id="KW-0217">Developmental protein</keyword>
<name>A0A2J7Q0N0_9NEOP</name>
<dbReference type="GO" id="GO:0005634">
    <property type="term" value="C:nucleus"/>
    <property type="evidence" value="ECO:0007669"/>
    <property type="project" value="UniProtKB-SubCell"/>
</dbReference>
<dbReference type="GO" id="GO:0006355">
    <property type="term" value="P:regulation of DNA-templated transcription"/>
    <property type="evidence" value="ECO:0007669"/>
    <property type="project" value="InterPro"/>
</dbReference>
<dbReference type="FunFam" id="1.10.1740.100:FF:000001">
    <property type="entry name" value="Histone-lysine N-methyltransferase"/>
    <property type="match status" value="1"/>
</dbReference>
<keyword evidence="4" id="KW-0158">Chromosome</keyword>
<evidence type="ECO:0000256" key="6">
    <source>
        <dbReference type="ARBA" id="ARBA00022553"/>
    </source>
</evidence>
<dbReference type="InterPro" id="IPR036020">
    <property type="entry name" value="WW_dom_sf"/>
</dbReference>
<feature type="domain" description="WW" evidence="19">
    <location>
        <begin position="1594"/>
        <end position="1627"/>
    </location>
</feature>
<evidence type="ECO:0000259" key="19">
    <source>
        <dbReference type="PROSITE" id="PS50020"/>
    </source>
</evidence>
<dbReference type="Gene3D" id="2.20.70.10">
    <property type="match status" value="1"/>
</dbReference>
<sequence length="1908" mass="216734">MVIPVAGVMARRRKGAGSSKAASKSQAKASRKSNGLSEERLNGSLLPSSTNESEESCVSQDDNLTPLSCHTPIEMCPTDPSLGEPPPLTVFKINASPQHVPLVHKKFRKFRHMLEPGDIQEPQNCVAALEKVATHETETETPQVLESHGEVSVEEVVIEQQAMDMAEAQEVPVVWEEEVVEETVVCEGMEVELEDTRSQDNLMVEEADSQESDYSNMIEVRNSEFSSQAGHVILVREGDYSSRYNQELMDVGDVLSHHRLVEFSSTQDTEKNMSHQIQEMLIFGNEDSQGTLRGVEDCSQGSQVSVRGVEMDMQNDRRVLKPVDSENVVDIIKCVKADQQTVILQVPNRQITNIKEESDTGNCENVGSVAFIEENSQENKQVFRDIQISMNQNIVKILKDNKCYIGNNDINLVDVRMKTEYETEIGLGLNELNELETDQIRLDLGVEFNKDSKVIAERNDLHKSQSEVKLESVVETSEVNRKVQAEENSLLHMREVSEDQHLALRCNEDETERKQVPAFRSRSGSTDTTGSESSSNCSSGVRRSSRIRSIGIMKQRAQNRSDTIETSATLYEKEGSEAKTYEGRDSLDCCSGTDTQSDKENAGVTKIPVPISSPATMHGLVTPTISGYDVDSCKPVKVKSRWRRSSELEMVSNRSSDSEFAATPPTPSLSPRPMIPVAPSLSPQPAASAIPNLAVQSLIASIAVAPLEQAISGDAARKDNRSDRKEREDKEMEERLRNFDRLIENEYLTERTTSKEAKRMVCDCFLTKDEIARGEMGCGEDCLNRLLMIECGSRCPVGERCTNRRFQKQDYAKCEIFKTEKKGFGLKALQELPMGTFVMEYVGEVLDPKEFRRRAKDYAKDKNRHYYFMALKSDAIIDATMKGNISRFINHSCEPNAETQKWTVNGELRIGFFSKRNIAVGEEITFDYQFQRYGKEAQRCHCESALCRGWIGEDPEKEKRDRKERKEKEIKKKREERRRDVKEFLEDMDLEEEIEKLCVSGLKNRAHTLTLCRLMVRAEDLQSRAQLLKLLQGGEPACRRLFLDYHGLRLIWSWMMDVGSNKSNDGLALRIEILQTLSKLPIPNKTVLQDSKVIAVVEKWASLSANVPAPDSFLADGSSDGIDGQNMSHQEVARKERSSLEEESGSDHDVSKPRTDVVLPVIVEVPDEETLQGIENEKQLVDGTSDKQTELLPGDVMGQVVIRGGESDEEASSEVVDKIRGSEDSKEEDRTSMGESEVAEKIRTFLDLSSNLLNEWTSLKEVFRIPKKERIEQMKEHEREADRGYKEYLDKESHHEKQSYDRHWRQDRFRSDHDKRDRDRKRMRESPDADRIRKGSRFDDRNLVPIPRLSKQERRQLFAMKVAQEEEEERQRRQQQEMWRHHEDRCLALGLDPNLTAAFDPQTGYPCFFDPASGTWQAYPQQDPSPLPPGGMTAEVGPSPMFNPNNPVSPHLPGMPPQGVPPHMMPVGGYDPNNSHVPHQPLPFDPGNHPVGGISAHQHHPTYTDPGPGAVDPNLTEFIPLPSGPQPPPMFQHQQHQHLYTTAPAPGPGSAPTHPVPSMPIDPQPHYHHQIHPVSLPIQQPFVSGPPPPLPPPVQLPPKWKSAKDSEGRTYYYHVKTRISQWEPPQWTEADQQPDSETSSESSDDDEDEEEEDESSSTEEEEEEGEQEEKIEEDEEDEDEDEVAEEKEDIEEEEMKDVATASAVPTVVEEEMDLVQEETDATEVQQDEPKRKEKRRDGLVQERIISPRREEDKQDMKKYREIKEKLRRKKEQSRTRERSDRSKKRHRDGKQRSSSKSSEKPVTVAADTSSDAARKIKDQFRLHMAGVIVQYLNPYRKPDCKAGRITNTEDFKHLARKLTHFVMLKELKHCRSVEDLECNDNVKHKARDFIKKYMAKFGTVYQRPKDDD</sequence>
<evidence type="ECO:0000256" key="4">
    <source>
        <dbReference type="ARBA" id="ARBA00022454"/>
    </source>
</evidence>
<organism evidence="23 24">
    <name type="scientific">Cryptotermes secundus</name>
    <dbReference type="NCBI Taxonomy" id="105785"/>
    <lineage>
        <taxon>Eukaryota</taxon>
        <taxon>Metazoa</taxon>
        <taxon>Ecdysozoa</taxon>
        <taxon>Arthropoda</taxon>
        <taxon>Hexapoda</taxon>
        <taxon>Insecta</taxon>
        <taxon>Pterygota</taxon>
        <taxon>Neoptera</taxon>
        <taxon>Polyneoptera</taxon>
        <taxon>Dictyoptera</taxon>
        <taxon>Blattodea</taxon>
        <taxon>Blattoidea</taxon>
        <taxon>Termitoidae</taxon>
        <taxon>Kalotermitidae</taxon>
        <taxon>Cryptotermitinae</taxon>
        <taxon>Cryptotermes</taxon>
    </lineage>
</organism>
<feature type="coiled-coil region" evidence="17">
    <location>
        <begin position="956"/>
        <end position="983"/>
    </location>
</feature>
<dbReference type="EMBL" id="NEVH01019965">
    <property type="protein sequence ID" value="PNF22144.1"/>
    <property type="molecule type" value="Genomic_DNA"/>
</dbReference>
<keyword evidence="12" id="KW-0862">Zinc</keyword>
<keyword evidence="8" id="KW-0808">Transferase</keyword>
<evidence type="ECO:0000256" key="5">
    <source>
        <dbReference type="ARBA" id="ARBA00022473"/>
    </source>
</evidence>
<dbReference type="CDD" id="cd19172">
    <property type="entry name" value="SET_SETD2"/>
    <property type="match status" value="1"/>
</dbReference>
<feature type="region of interest" description="Disordered" evidence="18">
    <location>
        <begin position="714"/>
        <end position="733"/>
    </location>
</feature>
<dbReference type="CDD" id="cd00201">
    <property type="entry name" value="WW"/>
    <property type="match status" value="1"/>
</dbReference>
<feature type="compositionally biased region" description="Acidic residues" evidence="18">
    <location>
        <begin position="1642"/>
        <end position="1695"/>
    </location>
</feature>
<keyword evidence="17" id="KW-0175">Coiled coil</keyword>
<dbReference type="SUPFAM" id="SSF51045">
    <property type="entry name" value="WW domain"/>
    <property type="match status" value="1"/>
</dbReference>
<evidence type="ECO:0000256" key="13">
    <source>
        <dbReference type="ARBA" id="ARBA00022853"/>
    </source>
</evidence>
<dbReference type="InterPro" id="IPR042294">
    <property type="entry name" value="SETD2_animal"/>
</dbReference>
<dbReference type="GO" id="GO:0046872">
    <property type="term" value="F:metal ion binding"/>
    <property type="evidence" value="ECO:0007669"/>
    <property type="project" value="UniProtKB-KW"/>
</dbReference>
<feature type="compositionally biased region" description="Low complexity" evidence="18">
    <location>
        <begin position="520"/>
        <end position="552"/>
    </location>
</feature>
<dbReference type="STRING" id="105785.A0A2J7Q0N0"/>
<keyword evidence="14" id="KW-0805">Transcription regulation</keyword>
<dbReference type="SMART" id="SM00570">
    <property type="entry name" value="AWS"/>
    <property type="match status" value="1"/>
</dbReference>
<dbReference type="PROSITE" id="PS01159">
    <property type="entry name" value="WW_DOMAIN_1"/>
    <property type="match status" value="1"/>
</dbReference>
<dbReference type="PROSITE" id="PS51215">
    <property type="entry name" value="AWS"/>
    <property type="match status" value="1"/>
</dbReference>
<evidence type="ECO:0000313" key="24">
    <source>
        <dbReference type="Proteomes" id="UP000235965"/>
    </source>
</evidence>
<accession>A0A2J7Q0N0</accession>
<keyword evidence="16" id="KW-0539">Nucleus</keyword>
<dbReference type="PROSITE" id="PS50280">
    <property type="entry name" value="SET"/>
    <property type="match status" value="1"/>
</dbReference>
<dbReference type="PROSITE" id="PS50020">
    <property type="entry name" value="WW_DOMAIN_2"/>
    <property type="match status" value="1"/>
</dbReference>
<feature type="compositionally biased region" description="Polar residues" evidence="18">
    <location>
        <begin position="45"/>
        <end position="61"/>
    </location>
</feature>
<keyword evidence="11" id="KW-0221">Differentiation</keyword>
<dbReference type="GO" id="GO:0032259">
    <property type="term" value="P:methylation"/>
    <property type="evidence" value="ECO:0007669"/>
    <property type="project" value="UniProtKB-KW"/>
</dbReference>
<proteinExistence type="predicted"/>
<evidence type="ECO:0000256" key="11">
    <source>
        <dbReference type="ARBA" id="ARBA00022782"/>
    </source>
</evidence>
<protein>
    <recommendedName>
        <fullName evidence="3">[histone H3]-lysine(36) N-trimethyltransferase</fullName>
        <ecNumber evidence="3">2.1.1.359</ecNumber>
    </recommendedName>
</protein>
<evidence type="ECO:0000259" key="20">
    <source>
        <dbReference type="PROSITE" id="PS50280"/>
    </source>
</evidence>
<feature type="region of interest" description="Disordered" evidence="18">
    <location>
        <begin position="507"/>
        <end position="566"/>
    </location>
</feature>
<dbReference type="SMART" id="SM00456">
    <property type="entry name" value="WW"/>
    <property type="match status" value="1"/>
</dbReference>
<dbReference type="InterPro" id="IPR046341">
    <property type="entry name" value="SET_dom_sf"/>
</dbReference>
<dbReference type="InterPro" id="IPR003616">
    <property type="entry name" value="Post-SET_dom"/>
</dbReference>
<dbReference type="InterPro" id="IPR013257">
    <property type="entry name" value="SRI"/>
</dbReference>
<evidence type="ECO:0000256" key="3">
    <source>
        <dbReference type="ARBA" id="ARBA00012178"/>
    </source>
</evidence>
<keyword evidence="24" id="KW-1185">Reference proteome</keyword>
<evidence type="ECO:0000256" key="17">
    <source>
        <dbReference type="SAM" id="Coils"/>
    </source>
</evidence>
<dbReference type="InterPro" id="IPR006560">
    <property type="entry name" value="AWS_dom"/>
</dbReference>
<evidence type="ECO:0000313" key="23">
    <source>
        <dbReference type="EMBL" id="PNF22144.1"/>
    </source>
</evidence>
<evidence type="ECO:0000256" key="8">
    <source>
        <dbReference type="ARBA" id="ARBA00022679"/>
    </source>
</evidence>
<evidence type="ECO:0000256" key="12">
    <source>
        <dbReference type="ARBA" id="ARBA00022833"/>
    </source>
</evidence>
<evidence type="ECO:0000256" key="16">
    <source>
        <dbReference type="ARBA" id="ARBA00023242"/>
    </source>
</evidence>
<keyword evidence="9" id="KW-0949">S-adenosyl-L-methionine</keyword>
<feature type="compositionally biased region" description="Basic and acidic residues" evidence="18">
    <location>
        <begin position="1727"/>
        <end position="1764"/>
    </location>
</feature>
<feature type="compositionally biased region" description="Polar residues" evidence="18">
    <location>
        <begin position="556"/>
        <end position="566"/>
    </location>
</feature>
<dbReference type="GO" id="GO:0005694">
    <property type="term" value="C:chromosome"/>
    <property type="evidence" value="ECO:0007669"/>
    <property type="project" value="UniProtKB-SubCell"/>
</dbReference>
<dbReference type="OrthoDB" id="308383at2759"/>
<dbReference type="GO" id="GO:0140955">
    <property type="term" value="F:histone H3K36 trimethyltransferase activity"/>
    <property type="evidence" value="ECO:0007669"/>
    <property type="project" value="UniProtKB-EC"/>
</dbReference>
<keyword evidence="10" id="KW-0479">Metal-binding</keyword>
<dbReference type="Gene3D" id="2.170.270.10">
    <property type="entry name" value="SET domain"/>
    <property type="match status" value="1"/>
</dbReference>
<feature type="compositionally biased region" description="Acidic residues" evidence="18">
    <location>
        <begin position="1708"/>
        <end position="1721"/>
    </location>
</feature>
<dbReference type="Pfam" id="PF17907">
    <property type="entry name" value="AWS"/>
    <property type="match status" value="1"/>
</dbReference>
<dbReference type="Proteomes" id="UP000235965">
    <property type="component" value="Unassembled WGS sequence"/>
</dbReference>
<dbReference type="SMART" id="SM00317">
    <property type="entry name" value="SET"/>
    <property type="match status" value="1"/>
</dbReference>
<feature type="compositionally biased region" description="Pro residues" evidence="18">
    <location>
        <begin position="1584"/>
        <end position="1596"/>
    </location>
</feature>
<feature type="region of interest" description="Disordered" evidence="18">
    <location>
        <begin position="1114"/>
        <end position="1155"/>
    </location>
</feature>
<dbReference type="PROSITE" id="PS50868">
    <property type="entry name" value="POST_SET"/>
    <property type="match status" value="1"/>
</dbReference>
<evidence type="ECO:0000256" key="15">
    <source>
        <dbReference type="ARBA" id="ARBA00023163"/>
    </source>
</evidence>
<evidence type="ECO:0000256" key="2">
    <source>
        <dbReference type="ARBA" id="ARBA00004286"/>
    </source>
</evidence>
<dbReference type="Pfam" id="PF00856">
    <property type="entry name" value="SET"/>
    <property type="match status" value="1"/>
</dbReference>
<feature type="region of interest" description="Disordered" evidence="18">
    <location>
        <begin position="1204"/>
        <end position="1236"/>
    </location>
</feature>
<feature type="region of interest" description="Disordered" evidence="18">
    <location>
        <begin position="646"/>
        <end position="672"/>
    </location>
</feature>
<evidence type="ECO:0000256" key="9">
    <source>
        <dbReference type="ARBA" id="ARBA00022691"/>
    </source>
</evidence>
<evidence type="ECO:0000256" key="10">
    <source>
        <dbReference type="ARBA" id="ARBA00022723"/>
    </source>
</evidence>
<keyword evidence="15" id="KW-0804">Transcription</keyword>
<keyword evidence="7" id="KW-0489">Methyltransferase</keyword>
<dbReference type="InterPro" id="IPR001202">
    <property type="entry name" value="WW_dom"/>
</dbReference>
<dbReference type="InterPro" id="IPR001214">
    <property type="entry name" value="SET_dom"/>
</dbReference>
<evidence type="ECO:0000256" key="14">
    <source>
        <dbReference type="ARBA" id="ARBA00023015"/>
    </source>
</evidence>
<evidence type="ECO:0000259" key="21">
    <source>
        <dbReference type="PROSITE" id="PS50868"/>
    </source>
</evidence>
<feature type="domain" description="Post-SET" evidence="21">
    <location>
        <begin position="936"/>
        <end position="952"/>
    </location>
</feature>
<dbReference type="GO" id="GO:0030154">
    <property type="term" value="P:cell differentiation"/>
    <property type="evidence" value="ECO:0007669"/>
    <property type="project" value="UniProtKB-KW"/>
</dbReference>
<feature type="compositionally biased region" description="Low complexity" evidence="18">
    <location>
        <begin position="16"/>
        <end position="28"/>
    </location>
</feature>
<feature type="domain" description="SET" evidence="20">
    <location>
        <begin position="812"/>
        <end position="929"/>
    </location>
</feature>
<dbReference type="Pfam" id="PF00397">
    <property type="entry name" value="WW"/>
    <property type="match status" value="1"/>
</dbReference>
<dbReference type="PANTHER" id="PTHR46711:SF1">
    <property type="entry name" value="HISTONE-LYSINE N-METHYLTRANSFERASE SETD2"/>
    <property type="match status" value="1"/>
</dbReference>
<feature type="region of interest" description="Disordered" evidence="18">
    <location>
        <begin position="1"/>
        <end position="61"/>
    </location>
</feature>
<dbReference type="SUPFAM" id="SSF82199">
    <property type="entry name" value="SET domain"/>
    <property type="match status" value="1"/>
</dbReference>
<feature type="region of interest" description="Disordered" evidence="18">
    <location>
        <begin position="1623"/>
        <end position="1810"/>
    </location>
</feature>
<dbReference type="PANTHER" id="PTHR46711">
    <property type="entry name" value="HISTONE-LYSINE N-METHYLTRANSFERASE SETD2"/>
    <property type="match status" value="1"/>
</dbReference>
<evidence type="ECO:0000256" key="1">
    <source>
        <dbReference type="ARBA" id="ARBA00004123"/>
    </source>
</evidence>
<dbReference type="InterPro" id="IPR044437">
    <property type="entry name" value="SETD2/Set2_SET"/>
</dbReference>
<evidence type="ECO:0000256" key="18">
    <source>
        <dbReference type="SAM" id="MobiDB-lite"/>
    </source>
</evidence>
<reference evidence="23 24" key="1">
    <citation type="submission" date="2017-12" db="EMBL/GenBank/DDBJ databases">
        <title>Hemimetabolous genomes reveal molecular basis of termite eusociality.</title>
        <authorList>
            <person name="Harrison M.C."/>
            <person name="Jongepier E."/>
            <person name="Robertson H.M."/>
            <person name="Arning N."/>
            <person name="Bitard-Feildel T."/>
            <person name="Chao H."/>
            <person name="Childers C.P."/>
            <person name="Dinh H."/>
            <person name="Doddapaneni H."/>
            <person name="Dugan S."/>
            <person name="Gowin J."/>
            <person name="Greiner C."/>
            <person name="Han Y."/>
            <person name="Hu H."/>
            <person name="Hughes D.S.T."/>
            <person name="Huylmans A.-K."/>
            <person name="Kemena C."/>
            <person name="Kremer L.P.M."/>
            <person name="Lee S.L."/>
            <person name="Lopez-Ezquerra A."/>
            <person name="Mallet L."/>
            <person name="Monroy-Kuhn J.M."/>
            <person name="Moser A."/>
            <person name="Murali S.C."/>
            <person name="Muzny D.M."/>
            <person name="Otani S."/>
            <person name="Piulachs M.-D."/>
            <person name="Poelchau M."/>
            <person name="Qu J."/>
            <person name="Schaub F."/>
            <person name="Wada-Katsumata A."/>
            <person name="Worley K.C."/>
            <person name="Xie Q."/>
            <person name="Ylla G."/>
            <person name="Poulsen M."/>
            <person name="Gibbs R.A."/>
            <person name="Schal C."/>
            <person name="Richards S."/>
            <person name="Belles X."/>
            <person name="Korb J."/>
            <person name="Bornberg-Bauer E."/>
        </authorList>
    </citation>
    <scope>NUCLEOTIDE SEQUENCE [LARGE SCALE GENOMIC DNA]</scope>
    <source>
        <tissue evidence="23">Whole body</tissue>
    </source>
</reference>
<dbReference type="Gene3D" id="1.10.1740.100">
    <property type="entry name" value="Set2, Rpb1 interacting domain"/>
    <property type="match status" value="1"/>
</dbReference>
<dbReference type="InParanoid" id="A0A2J7Q0N0"/>
<feature type="compositionally biased region" description="Basic and acidic residues" evidence="18">
    <location>
        <begin position="1131"/>
        <end position="1155"/>
    </location>
</feature>
<feature type="compositionally biased region" description="Basic and acidic residues" evidence="18">
    <location>
        <begin position="1215"/>
        <end position="1236"/>
    </location>
</feature>
<keyword evidence="6" id="KW-0597">Phosphoprotein</keyword>
<comment type="caution">
    <text evidence="23">The sequence shown here is derived from an EMBL/GenBank/DDBJ whole genome shotgun (WGS) entry which is preliminary data.</text>
</comment>
<dbReference type="InterPro" id="IPR038190">
    <property type="entry name" value="SRI_sf"/>
</dbReference>